<accession>A0A8S5RXJ3</accession>
<reference evidence="1" key="1">
    <citation type="journal article" date="2021" name="Proc. Natl. Acad. Sci. U.S.A.">
        <title>A Catalog of Tens of Thousands of Viruses from Human Metagenomes Reveals Hidden Associations with Chronic Diseases.</title>
        <authorList>
            <person name="Tisza M.J."/>
            <person name="Buck C.B."/>
        </authorList>
    </citation>
    <scope>NUCLEOTIDE SEQUENCE</scope>
    <source>
        <strain evidence="1">CtEJG5</strain>
    </source>
</reference>
<protein>
    <submittedName>
        <fullName evidence="1">Uncharacterized protein</fullName>
    </submittedName>
</protein>
<name>A0A8S5RXJ3_9CAUD</name>
<evidence type="ECO:0000313" key="1">
    <source>
        <dbReference type="EMBL" id="DAF43376.1"/>
    </source>
</evidence>
<dbReference type="EMBL" id="BK032506">
    <property type="protein sequence ID" value="DAF43376.1"/>
    <property type="molecule type" value="Genomic_DNA"/>
</dbReference>
<sequence>MNSVVLKRKFTGKPAAMPYSTAKIERMQRMFDESREKVLAARNEEIEKAYQKGKEDGISRTVSALNKVVENAREEEREKSYLDGFEQGFTDGQDWANVENSVTLLLALHRAYDFEPEQLMNVVKKSNEYVHQANEGKPTIGTLARQLYNECQIKLCEHEVEILRKYSLFEEGDPYD</sequence>
<organism evidence="1">
    <name type="scientific">Siphoviridae sp. ctEJG5</name>
    <dbReference type="NCBI Taxonomy" id="2827814"/>
    <lineage>
        <taxon>Viruses</taxon>
        <taxon>Duplodnaviria</taxon>
        <taxon>Heunggongvirae</taxon>
        <taxon>Uroviricota</taxon>
        <taxon>Caudoviricetes</taxon>
    </lineage>
</organism>
<proteinExistence type="predicted"/>